<dbReference type="SUPFAM" id="SSF56925">
    <property type="entry name" value="OMPA-like"/>
    <property type="match status" value="2"/>
</dbReference>
<dbReference type="OrthoDB" id="945117at2"/>
<dbReference type="Gene3D" id="2.40.160.20">
    <property type="match status" value="2"/>
</dbReference>
<proteinExistence type="predicted"/>
<accession>A0A1I2FTU0</accession>
<dbReference type="EMBL" id="FONY01000015">
    <property type="protein sequence ID" value="SFF08239.1"/>
    <property type="molecule type" value="Genomic_DNA"/>
</dbReference>
<evidence type="ECO:0000313" key="3">
    <source>
        <dbReference type="Proteomes" id="UP000199513"/>
    </source>
</evidence>
<dbReference type="STRING" id="1003.SAMN04488541_101536"/>
<reference evidence="2 3" key="1">
    <citation type="submission" date="2016-10" db="EMBL/GenBank/DDBJ databases">
        <authorList>
            <person name="de Groot N.N."/>
        </authorList>
    </citation>
    <scope>NUCLEOTIDE SEQUENCE [LARGE SCALE GENOMIC DNA]</scope>
    <source>
        <strain>GEY</strain>
        <strain evidence="3">DSM 9560</strain>
    </source>
</reference>
<dbReference type="InterPro" id="IPR011250">
    <property type="entry name" value="OMP/PagP_B-barrel"/>
</dbReference>
<keyword evidence="3" id="KW-1185">Reference proteome</keyword>
<dbReference type="RefSeq" id="WP_091544551.1">
    <property type="nucleotide sequence ID" value="NZ_FONY01000015.1"/>
</dbReference>
<protein>
    <submittedName>
        <fullName evidence="2">Outer membrane protein beta-barrel domain-containing protein</fullName>
    </submittedName>
</protein>
<dbReference type="AlphaFoldDB" id="A0A1I2FTU0"/>
<feature type="chain" id="PRO_5011795947" evidence="1">
    <location>
        <begin position="23"/>
        <end position="376"/>
    </location>
</feature>
<gene>
    <name evidence="2" type="ORF">SAMN04488541_101536</name>
</gene>
<dbReference type="Proteomes" id="UP000199513">
    <property type="component" value="Unassembled WGS sequence"/>
</dbReference>
<name>A0A1I2FTU0_9BACT</name>
<organism evidence="2 3">
    <name type="scientific">Thermoflexibacter ruber</name>
    <dbReference type="NCBI Taxonomy" id="1003"/>
    <lineage>
        <taxon>Bacteria</taxon>
        <taxon>Pseudomonadati</taxon>
        <taxon>Bacteroidota</taxon>
        <taxon>Cytophagia</taxon>
        <taxon>Cytophagales</taxon>
        <taxon>Thermoflexibacteraceae</taxon>
        <taxon>Thermoflexibacter</taxon>
    </lineage>
</organism>
<keyword evidence="1" id="KW-0732">Signal</keyword>
<feature type="signal peptide" evidence="1">
    <location>
        <begin position="1"/>
        <end position="22"/>
    </location>
</feature>
<evidence type="ECO:0000256" key="1">
    <source>
        <dbReference type="SAM" id="SignalP"/>
    </source>
</evidence>
<evidence type="ECO:0000313" key="2">
    <source>
        <dbReference type="EMBL" id="SFF08239.1"/>
    </source>
</evidence>
<sequence>MKNLKFCFAAWLLLCVVHASFAQTEKGTWMAGGSGWLQAMKDNSLNTAGLVLRPRAGYFFRDNLAVGLAVPMNYSGSWVSDYSSHNLGIGTSLFARYYFLPSKTKLFVHGEWGASYIRNRSENFNPQTSSKYYFSNNQAITNYRAGLGLVHFITSNIGLEFTADYRKESFEFANFARQTYNFEIGLFAYFKGKKSEESTFIPHTEAKTWLVVGSIGFSSLKPTEPVRGRGNSFDFAPKIGFFVKNNLAVGLSVPILLAYNEFSSFSSSSVTTLELKRYGLNAFARYYFLPNKTKLFLTGELGYAHVDYNYGGVTFPTPDASINRFTYAFGGGLARFVSPNVALEATLDYRNLLSNAEQRVLYLQLGVSTYLRGGKK</sequence>